<evidence type="ECO:0000313" key="3">
    <source>
        <dbReference type="EMBL" id="GIQ87357.1"/>
    </source>
</evidence>
<feature type="compositionally biased region" description="Basic and acidic residues" evidence="2">
    <location>
        <begin position="78"/>
        <end position="105"/>
    </location>
</feature>
<feature type="compositionally biased region" description="Basic and acidic residues" evidence="2">
    <location>
        <begin position="578"/>
        <end position="595"/>
    </location>
</feature>
<evidence type="ECO:0000313" key="4">
    <source>
        <dbReference type="Proteomes" id="UP000265618"/>
    </source>
</evidence>
<reference evidence="3 4" key="1">
    <citation type="journal article" date="2018" name="PLoS ONE">
        <title>The draft genome of Kipferlia bialata reveals reductive genome evolution in fornicate parasites.</title>
        <authorList>
            <person name="Tanifuji G."/>
            <person name="Takabayashi S."/>
            <person name="Kume K."/>
            <person name="Takagi M."/>
            <person name="Nakayama T."/>
            <person name="Kamikawa R."/>
            <person name="Inagaki Y."/>
            <person name="Hashimoto T."/>
        </authorList>
    </citation>
    <scope>NUCLEOTIDE SEQUENCE [LARGE SCALE GENOMIC DNA]</scope>
    <source>
        <strain evidence="3">NY0173</strain>
    </source>
</reference>
<feature type="compositionally biased region" description="Basic and acidic residues" evidence="2">
    <location>
        <begin position="270"/>
        <end position="281"/>
    </location>
</feature>
<dbReference type="EMBL" id="BDIP01003170">
    <property type="protein sequence ID" value="GIQ87357.1"/>
    <property type="molecule type" value="Genomic_DNA"/>
</dbReference>
<feature type="region of interest" description="Disordered" evidence="2">
    <location>
        <begin position="1"/>
        <end position="55"/>
    </location>
</feature>
<feature type="region of interest" description="Disordered" evidence="2">
    <location>
        <begin position="451"/>
        <end position="536"/>
    </location>
</feature>
<dbReference type="AlphaFoldDB" id="A0A9K3GLJ2"/>
<feature type="compositionally biased region" description="Basic and acidic residues" evidence="2">
    <location>
        <begin position="464"/>
        <end position="495"/>
    </location>
</feature>
<feature type="region of interest" description="Disordered" evidence="2">
    <location>
        <begin position="163"/>
        <end position="213"/>
    </location>
</feature>
<feature type="compositionally biased region" description="Basic and acidic residues" evidence="2">
    <location>
        <begin position="121"/>
        <end position="136"/>
    </location>
</feature>
<proteinExistence type="predicted"/>
<feature type="region of interest" description="Disordered" evidence="2">
    <location>
        <begin position="232"/>
        <end position="328"/>
    </location>
</feature>
<feature type="compositionally biased region" description="Basic and acidic residues" evidence="2">
    <location>
        <begin position="237"/>
        <end position="251"/>
    </location>
</feature>
<feature type="compositionally biased region" description="Basic and acidic residues" evidence="2">
    <location>
        <begin position="301"/>
        <end position="322"/>
    </location>
</feature>
<feature type="compositionally biased region" description="Basic and acidic residues" evidence="2">
    <location>
        <begin position="373"/>
        <end position="397"/>
    </location>
</feature>
<feature type="compositionally biased region" description="Acidic residues" evidence="2">
    <location>
        <begin position="418"/>
        <end position="430"/>
    </location>
</feature>
<feature type="compositionally biased region" description="Basic and acidic residues" evidence="2">
    <location>
        <begin position="606"/>
        <end position="624"/>
    </location>
</feature>
<comment type="caution">
    <text evidence="3">The sequence shown here is derived from an EMBL/GenBank/DDBJ whole genome shotgun (WGS) entry which is preliminary data.</text>
</comment>
<keyword evidence="1" id="KW-0175">Coiled coil</keyword>
<name>A0A9K3GLJ2_9EUKA</name>
<feature type="region of interest" description="Disordered" evidence="2">
    <location>
        <begin position="69"/>
        <end position="147"/>
    </location>
</feature>
<feature type="region of interest" description="Disordered" evidence="2">
    <location>
        <begin position="351"/>
        <end position="436"/>
    </location>
</feature>
<sequence length="789" mass="88670">MNDFSPWHQRDDMEQPDLFPPQMAQPGSFGMSSGGVSYSSGSDESEDEYESSGPAVASLSLADILKTQLPPVLPPYSTEREPRKQTPQQGERRGAGGVEGMEHETVPLSHPTLVVGQGSVTEREGEARQGRVVTEEREADAEEDMSASADVLSMFCAPPLPPNYVSPSVEREGDRAQEASPAQDQGRTSEAEREIVQQTPDIYVSKERKKSGYDTADTVPLSLHIDAADLMFETSPETERGVGREGLEGVMDRGYPTIYDRPPKGPIAEEEPRREREREVGPDVEAAPTAVPDVGMPESMPEFHVEKEADAEVEAESERETEQGEDDVERVLASRIRGHLQEVTDLGGLVSPVSVPVSERDMEGQFEGEREESDVHMRSRVQIVDHSERGGERRADREGEEEETQPGDLMLTGADLALPEESETEGEGEGEGERGMELGVMQRDLTSYIGHMVGQGGTAPEAPPHTHREVGSPERVPERIPLSQERHEREWDRPAPRGMVSETLLEEPVPDFLTGHRGVRTRERESHVEKEKDLEPLADTSMYAAYTLIEKEREKDRETIATLQLQCSDRERDLADLRTERERERREGERRERELQALSRANETLQGEREREREEWAAKEREAKDALEQREAQLQRSITSLEANVTALQRNHRTEITNQRRELVSEIKRRDAIYQKRLVKADAVAIKLRADLERDLERASTTIRKRDETIRAMTDDHTVLTTDGDREREKTHREYLSVCARLEATQAALAEKEASVEALTTEKGDLSARHEAGVKRLASTEAIIKEERE</sequence>
<dbReference type="Proteomes" id="UP000265618">
    <property type="component" value="Unassembled WGS sequence"/>
</dbReference>
<keyword evidence="4" id="KW-1185">Reference proteome</keyword>
<feature type="coiled-coil region" evidence="1">
    <location>
        <begin position="742"/>
        <end position="769"/>
    </location>
</feature>
<organism evidence="3 4">
    <name type="scientific">Kipferlia bialata</name>
    <dbReference type="NCBI Taxonomy" id="797122"/>
    <lineage>
        <taxon>Eukaryota</taxon>
        <taxon>Metamonada</taxon>
        <taxon>Carpediemonas-like organisms</taxon>
        <taxon>Kipferlia</taxon>
    </lineage>
</organism>
<evidence type="ECO:0000256" key="2">
    <source>
        <dbReference type="SAM" id="MobiDB-lite"/>
    </source>
</evidence>
<feature type="non-terminal residue" evidence="3">
    <location>
        <position position="1"/>
    </location>
</feature>
<feature type="compositionally biased region" description="Basic and acidic residues" evidence="2">
    <location>
        <begin position="520"/>
        <end position="535"/>
    </location>
</feature>
<protein>
    <submittedName>
        <fullName evidence="3">Uncharacterized protein</fullName>
    </submittedName>
</protein>
<feature type="compositionally biased region" description="Low complexity" evidence="2">
    <location>
        <begin position="27"/>
        <end position="42"/>
    </location>
</feature>
<gene>
    <name evidence="3" type="ORF">KIPB_009379</name>
</gene>
<accession>A0A9K3GLJ2</accession>
<evidence type="ECO:0000256" key="1">
    <source>
        <dbReference type="SAM" id="Coils"/>
    </source>
</evidence>
<feature type="region of interest" description="Disordered" evidence="2">
    <location>
        <begin position="578"/>
        <end position="624"/>
    </location>
</feature>